<dbReference type="GO" id="GO:0000819">
    <property type="term" value="P:sister chromatid segregation"/>
    <property type="evidence" value="ECO:0007669"/>
    <property type="project" value="TreeGrafter"/>
</dbReference>
<dbReference type="EC" id="5.6.2.2" evidence="3"/>
<evidence type="ECO:0000256" key="2">
    <source>
        <dbReference type="ARBA" id="ARBA00001946"/>
    </source>
</evidence>
<keyword evidence="6 7" id="KW-0413">Isomerase</keyword>
<protein>
    <recommendedName>
        <fullName evidence="3">DNA topoisomerase (ATP-hydrolyzing)</fullName>
        <ecNumber evidence="3">5.6.2.2</ecNumber>
    </recommendedName>
</protein>
<dbReference type="GO" id="GO:0003677">
    <property type="term" value="F:DNA binding"/>
    <property type="evidence" value="ECO:0007669"/>
    <property type="project" value="UniProtKB-KW"/>
</dbReference>
<evidence type="ECO:0000313" key="7">
    <source>
        <dbReference type="EMBL" id="PWA71401.1"/>
    </source>
</evidence>
<dbReference type="GO" id="GO:0000712">
    <property type="term" value="P:resolution of meiotic recombination intermediates"/>
    <property type="evidence" value="ECO:0007669"/>
    <property type="project" value="TreeGrafter"/>
</dbReference>
<comment type="catalytic activity">
    <reaction evidence="1">
        <text>ATP-dependent breakage, passage and rejoining of double-stranded DNA.</text>
        <dbReference type="EC" id="5.6.2.2"/>
    </reaction>
</comment>
<comment type="cofactor">
    <cofactor evidence="2">
        <name>Mg(2+)</name>
        <dbReference type="ChEBI" id="CHEBI:18420"/>
    </cofactor>
</comment>
<gene>
    <name evidence="7" type="ORF">CTI12_AA279540</name>
</gene>
<dbReference type="Gene3D" id="3.30.565.10">
    <property type="entry name" value="Histidine kinase-like ATPase, C-terminal domain"/>
    <property type="match status" value="1"/>
</dbReference>
<dbReference type="STRING" id="35608.A0A2U1ND50"/>
<evidence type="ECO:0000313" key="8">
    <source>
        <dbReference type="Proteomes" id="UP000245207"/>
    </source>
</evidence>
<dbReference type="OrthoDB" id="276498at2759"/>
<dbReference type="PANTHER" id="PTHR10169:SF38">
    <property type="entry name" value="DNA TOPOISOMERASE 2"/>
    <property type="match status" value="1"/>
</dbReference>
<proteinExistence type="predicted"/>
<dbReference type="PANTHER" id="PTHR10169">
    <property type="entry name" value="DNA TOPOISOMERASE/GYRASE"/>
    <property type="match status" value="1"/>
</dbReference>
<dbReference type="GO" id="GO:0003918">
    <property type="term" value="F:DNA topoisomerase type II (double strand cut, ATP-hydrolyzing) activity"/>
    <property type="evidence" value="ECO:0007669"/>
    <property type="project" value="UniProtKB-EC"/>
</dbReference>
<keyword evidence="8" id="KW-1185">Reference proteome</keyword>
<dbReference type="InterPro" id="IPR036890">
    <property type="entry name" value="HATPase_C_sf"/>
</dbReference>
<accession>A0A2U1ND50</accession>
<dbReference type="InterPro" id="IPR050634">
    <property type="entry name" value="DNA_Topoisomerase_II"/>
</dbReference>
<dbReference type="EMBL" id="PKPP01003088">
    <property type="protein sequence ID" value="PWA71401.1"/>
    <property type="molecule type" value="Genomic_DNA"/>
</dbReference>
<evidence type="ECO:0000256" key="4">
    <source>
        <dbReference type="ARBA" id="ARBA00023029"/>
    </source>
</evidence>
<evidence type="ECO:0000256" key="3">
    <source>
        <dbReference type="ARBA" id="ARBA00012895"/>
    </source>
</evidence>
<name>A0A2U1ND50_ARTAN</name>
<dbReference type="GO" id="GO:0005634">
    <property type="term" value="C:nucleus"/>
    <property type="evidence" value="ECO:0007669"/>
    <property type="project" value="TreeGrafter"/>
</dbReference>
<evidence type="ECO:0000256" key="5">
    <source>
        <dbReference type="ARBA" id="ARBA00023125"/>
    </source>
</evidence>
<dbReference type="AlphaFoldDB" id="A0A2U1ND50"/>
<evidence type="ECO:0000256" key="6">
    <source>
        <dbReference type="ARBA" id="ARBA00023235"/>
    </source>
</evidence>
<sequence length="164" mass="19562">MATPQNDPPMERCEWIWDWEEKKMRKRSIKFVPSLYNIYEKVLVKAADKQKVKEIKVSIDVKNAIISVWNNGQRVDAHKKDEYWTKQAIRYSSQFTIETAHGSKRSKKVLETVFRREKDACKSDERAYDDRVEEVKARIEHRHGIIMELKKLGIHPVLKKYLME</sequence>
<evidence type="ECO:0000256" key="1">
    <source>
        <dbReference type="ARBA" id="ARBA00000185"/>
    </source>
</evidence>
<keyword evidence="4" id="KW-0799">Topoisomerase</keyword>
<dbReference type="Proteomes" id="UP000245207">
    <property type="component" value="Unassembled WGS sequence"/>
</dbReference>
<organism evidence="7 8">
    <name type="scientific">Artemisia annua</name>
    <name type="common">Sweet wormwood</name>
    <dbReference type="NCBI Taxonomy" id="35608"/>
    <lineage>
        <taxon>Eukaryota</taxon>
        <taxon>Viridiplantae</taxon>
        <taxon>Streptophyta</taxon>
        <taxon>Embryophyta</taxon>
        <taxon>Tracheophyta</taxon>
        <taxon>Spermatophyta</taxon>
        <taxon>Magnoliopsida</taxon>
        <taxon>eudicotyledons</taxon>
        <taxon>Gunneridae</taxon>
        <taxon>Pentapetalae</taxon>
        <taxon>asterids</taxon>
        <taxon>campanulids</taxon>
        <taxon>Asterales</taxon>
        <taxon>Asteraceae</taxon>
        <taxon>Asteroideae</taxon>
        <taxon>Anthemideae</taxon>
        <taxon>Artemisiinae</taxon>
        <taxon>Artemisia</taxon>
    </lineage>
</organism>
<reference evidence="7 8" key="1">
    <citation type="journal article" date="2018" name="Mol. Plant">
        <title>The genome of Artemisia annua provides insight into the evolution of Asteraceae family and artemisinin biosynthesis.</title>
        <authorList>
            <person name="Shen Q."/>
            <person name="Zhang L."/>
            <person name="Liao Z."/>
            <person name="Wang S."/>
            <person name="Yan T."/>
            <person name="Shi P."/>
            <person name="Liu M."/>
            <person name="Fu X."/>
            <person name="Pan Q."/>
            <person name="Wang Y."/>
            <person name="Lv Z."/>
            <person name="Lu X."/>
            <person name="Zhang F."/>
            <person name="Jiang W."/>
            <person name="Ma Y."/>
            <person name="Chen M."/>
            <person name="Hao X."/>
            <person name="Li L."/>
            <person name="Tang Y."/>
            <person name="Lv G."/>
            <person name="Zhou Y."/>
            <person name="Sun X."/>
            <person name="Brodelius P.E."/>
            <person name="Rose J.K.C."/>
            <person name="Tang K."/>
        </authorList>
    </citation>
    <scope>NUCLEOTIDE SEQUENCE [LARGE SCALE GENOMIC DNA]</scope>
    <source>
        <strain evidence="8">cv. Huhao1</strain>
        <tissue evidence="7">Leaf</tissue>
    </source>
</reference>
<keyword evidence="5" id="KW-0238">DNA-binding</keyword>
<comment type="caution">
    <text evidence="7">The sequence shown here is derived from an EMBL/GenBank/DDBJ whole genome shotgun (WGS) entry which is preliminary data.</text>
</comment>